<sequence>MTVQHIVQGAGAPTSVPPSLTAHYTDTESGDQYMAKGTASAADWVLVEKGGAGAAAVKAHEQTYNHADFVTTQAMTQALATKVNAVDGKGLSTNDFTTAEKTKLAGLESSRFKGTFVDLASLQAGVASPIAGDYADVDAGAGADVMRYLWDASDAAWKPQASATSLTAAQVKALYEANADTNPFTDAEKTKLAAIAEGGSSGGGGGNSAVATSTATAVSLTSSHDSSYLVSETADPAVLTIADQATGGWAANAELEIEQAGAGAVKFAAGSGVTLRLPGDCDPRIAERYGVAKLKRIAENIWTLSGRLADYSLPSALYVGVGASPYLRAFSPSDWSEIVLPALVSTKVLKIAVSPDRTMIALARESASGPLTHVLSVFRVKGWKLLAEWAGNGDEMITDVAFSPNSGRLYVIHSASPYLTVFDTASWAATGGPALSAAPTAIAVNPAGNTVVLDIAETPYLAIYDTATWAAKPAVDTALPGYANAIAFDPHDEMFSVAHGGAPYLSTYALDPNSGVYKSMPFATLPASNAVAVAYSPNGELVAVSVASAPYLLIYNNLTGDKLAGPAALPTYPYSRLSFSQDGKVLTLSDPNMTPSVLSYNVSDWSKRADATIAAISGGQCATFSQDVAVTVTPFPSS</sequence>
<reference evidence="3" key="1">
    <citation type="journal article" date="2019" name="Int. J. Syst. Evol. Microbiol.">
        <title>The Global Catalogue of Microorganisms (GCM) 10K type strain sequencing project: providing services to taxonomists for standard genome sequencing and annotation.</title>
        <authorList>
            <consortium name="The Broad Institute Genomics Platform"/>
            <consortium name="The Broad Institute Genome Sequencing Center for Infectious Disease"/>
            <person name="Wu L."/>
            <person name="Ma J."/>
        </authorList>
    </citation>
    <scope>NUCLEOTIDE SEQUENCE [LARGE SCALE GENOMIC DNA]</scope>
    <source>
        <strain evidence="3">KCTC 62195</strain>
    </source>
</reference>
<dbReference type="PANTHER" id="PTHR47197:SF3">
    <property type="entry name" value="DIHYDRO-HEME D1 DEHYDROGENASE"/>
    <property type="match status" value="1"/>
</dbReference>
<dbReference type="Gene3D" id="2.130.10.10">
    <property type="entry name" value="YVTN repeat-like/Quinoprotein amine dehydrogenase"/>
    <property type="match status" value="1"/>
</dbReference>
<feature type="region of interest" description="Disordered" evidence="1">
    <location>
        <begin position="1"/>
        <end position="20"/>
    </location>
</feature>
<dbReference type="PANTHER" id="PTHR47197">
    <property type="entry name" value="PROTEIN NIRF"/>
    <property type="match status" value="1"/>
</dbReference>
<name>A0ABV7B0I2_9GAMM</name>
<evidence type="ECO:0000256" key="1">
    <source>
        <dbReference type="SAM" id="MobiDB-lite"/>
    </source>
</evidence>
<gene>
    <name evidence="2" type="ORF">ACFOJE_20935</name>
</gene>
<dbReference type="SUPFAM" id="SSF50969">
    <property type="entry name" value="YVTN repeat-like/Quinoprotein amine dehydrogenase"/>
    <property type="match status" value="1"/>
</dbReference>
<comment type="caution">
    <text evidence="2">The sequence shown here is derived from an EMBL/GenBank/DDBJ whole genome shotgun (WGS) entry which is preliminary data.</text>
</comment>
<dbReference type="InterPro" id="IPR051200">
    <property type="entry name" value="Host-pathogen_enzymatic-act"/>
</dbReference>
<dbReference type="RefSeq" id="WP_377816918.1">
    <property type="nucleotide sequence ID" value="NZ_JBHRSJ010000035.1"/>
</dbReference>
<organism evidence="2 3">
    <name type="scientific">Azotobacter bryophylli</name>
    <dbReference type="NCBI Taxonomy" id="1986537"/>
    <lineage>
        <taxon>Bacteria</taxon>
        <taxon>Pseudomonadati</taxon>
        <taxon>Pseudomonadota</taxon>
        <taxon>Gammaproteobacteria</taxon>
        <taxon>Pseudomonadales</taxon>
        <taxon>Pseudomonadaceae</taxon>
        <taxon>Azotobacter</taxon>
    </lineage>
</organism>
<dbReference type="InterPro" id="IPR011044">
    <property type="entry name" value="Quino_amine_DH_bsu"/>
</dbReference>
<keyword evidence="3" id="KW-1185">Reference proteome</keyword>
<evidence type="ECO:0000313" key="2">
    <source>
        <dbReference type="EMBL" id="MFC2974661.1"/>
    </source>
</evidence>
<accession>A0ABV7B0I2</accession>
<protein>
    <submittedName>
        <fullName evidence="2">YncE family protein</fullName>
    </submittedName>
</protein>
<proteinExistence type="predicted"/>
<evidence type="ECO:0000313" key="3">
    <source>
        <dbReference type="Proteomes" id="UP001595457"/>
    </source>
</evidence>
<dbReference type="InterPro" id="IPR015943">
    <property type="entry name" value="WD40/YVTN_repeat-like_dom_sf"/>
</dbReference>
<dbReference type="EMBL" id="JBHRSJ010000035">
    <property type="protein sequence ID" value="MFC2974661.1"/>
    <property type="molecule type" value="Genomic_DNA"/>
</dbReference>
<dbReference type="Proteomes" id="UP001595457">
    <property type="component" value="Unassembled WGS sequence"/>
</dbReference>